<gene>
    <name evidence="2" type="ORF">NDU88_004003</name>
</gene>
<organism evidence="2 3">
    <name type="scientific">Pleurodeles waltl</name>
    <name type="common">Iberian ribbed newt</name>
    <dbReference type="NCBI Taxonomy" id="8319"/>
    <lineage>
        <taxon>Eukaryota</taxon>
        <taxon>Metazoa</taxon>
        <taxon>Chordata</taxon>
        <taxon>Craniata</taxon>
        <taxon>Vertebrata</taxon>
        <taxon>Euteleostomi</taxon>
        <taxon>Amphibia</taxon>
        <taxon>Batrachia</taxon>
        <taxon>Caudata</taxon>
        <taxon>Salamandroidea</taxon>
        <taxon>Salamandridae</taxon>
        <taxon>Pleurodelinae</taxon>
        <taxon>Pleurodeles</taxon>
    </lineage>
</organism>
<name>A0AAV7SHN1_PLEWA</name>
<evidence type="ECO:0000313" key="3">
    <source>
        <dbReference type="Proteomes" id="UP001066276"/>
    </source>
</evidence>
<keyword evidence="3" id="KW-1185">Reference proteome</keyword>
<feature type="region of interest" description="Disordered" evidence="1">
    <location>
        <begin position="1"/>
        <end position="25"/>
    </location>
</feature>
<feature type="compositionally biased region" description="Polar residues" evidence="1">
    <location>
        <begin position="128"/>
        <end position="140"/>
    </location>
</feature>
<sequence>MPPAATQAGRSLAPHACTPSNPVVTASSRLTPTCRDRNLALTFGADPQVPAARLIWGSRGAMAPARQPPSSSRGADGSPSSVLCHHRARARPSSAYTSLADHEARPAPVRSCPLSATVTEPAPHHQHTPPQEFSSQSAAG</sequence>
<dbReference type="Proteomes" id="UP001066276">
    <property type="component" value="Chromosome 4_2"/>
</dbReference>
<dbReference type="AlphaFoldDB" id="A0AAV7SHN1"/>
<evidence type="ECO:0000256" key="1">
    <source>
        <dbReference type="SAM" id="MobiDB-lite"/>
    </source>
</evidence>
<proteinExistence type="predicted"/>
<comment type="caution">
    <text evidence="2">The sequence shown here is derived from an EMBL/GenBank/DDBJ whole genome shotgun (WGS) entry which is preliminary data.</text>
</comment>
<accession>A0AAV7SHN1</accession>
<feature type="compositionally biased region" description="Low complexity" evidence="1">
    <location>
        <begin position="68"/>
        <end position="81"/>
    </location>
</feature>
<dbReference type="EMBL" id="JANPWB010000008">
    <property type="protein sequence ID" value="KAJ1163545.1"/>
    <property type="molecule type" value="Genomic_DNA"/>
</dbReference>
<evidence type="ECO:0000313" key="2">
    <source>
        <dbReference type="EMBL" id="KAJ1163545.1"/>
    </source>
</evidence>
<feature type="region of interest" description="Disordered" evidence="1">
    <location>
        <begin position="60"/>
        <end position="140"/>
    </location>
</feature>
<reference evidence="2" key="1">
    <citation type="journal article" date="2022" name="bioRxiv">
        <title>Sequencing and chromosome-scale assembly of the giantPleurodeles waltlgenome.</title>
        <authorList>
            <person name="Brown T."/>
            <person name="Elewa A."/>
            <person name="Iarovenko S."/>
            <person name="Subramanian E."/>
            <person name="Araus A.J."/>
            <person name="Petzold A."/>
            <person name="Susuki M."/>
            <person name="Suzuki K.-i.T."/>
            <person name="Hayashi T."/>
            <person name="Toyoda A."/>
            <person name="Oliveira C."/>
            <person name="Osipova E."/>
            <person name="Leigh N.D."/>
            <person name="Simon A."/>
            <person name="Yun M.H."/>
        </authorList>
    </citation>
    <scope>NUCLEOTIDE SEQUENCE</scope>
    <source>
        <strain evidence="2">20211129_DDA</strain>
        <tissue evidence="2">Liver</tissue>
    </source>
</reference>
<protein>
    <submittedName>
        <fullName evidence="2">Uncharacterized protein</fullName>
    </submittedName>
</protein>